<accession>A0ABQ1S1G6</accession>
<dbReference type="PIRSF" id="PIRSF030850">
    <property type="entry name" value="UCP030850"/>
    <property type="match status" value="1"/>
</dbReference>
<evidence type="ECO:0000313" key="4">
    <source>
        <dbReference type="Proteomes" id="UP000597138"/>
    </source>
</evidence>
<protein>
    <submittedName>
        <fullName evidence="3">HNH endonuclease</fullName>
    </submittedName>
</protein>
<sequence length="304" mass="34981">MQEISQPSILQRFHALKVWQRGDERAPHKPLLALLALGLYSRGVREVPFVQYESKLNELLREFGPWRRTLYPEMPFLRLQSDDVWQVQTQDATDRIAPNAALTKTQLRKLDAVGRFSDDVQRAFDADPRAIGAVAHMLLDAHFADSIHDDILDAVGLAPESLTSLDLREPARTRRNAYFRDNVLRAYEYRCALCDLDMRICNRTVGLEAAHIKWFQFEGPDTVENGIALCCLHHKLFDMGAFTLADDRRVLVSEKAHGSRQFEQILLRHHGGQLNAPVQREHHPSHSFVAWHRDQVFRGRPRPL</sequence>
<evidence type="ECO:0000259" key="1">
    <source>
        <dbReference type="Pfam" id="PF13391"/>
    </source>
</evidence>
<dbReference type="Pfam" id="PF13391">
    <property type="entry name" value="HNH_2"/>
    <property type="match status" value="1"/>
</dbReference>
<name>A0ABQ1S1G6_9BURK</name>
<keyword evidence="3" id="KW-0378">Hydrolase</keyword>
<dbReference type="Proteomes" id="UP000597138">
    <property type="component" value="Unassembled WGS sequence"/>
</dbReference>
<dbReference type="EMBL" id="BMEG01000009">
    <property type="protein sequence ID" value="GGD86146.1"/>
    <property type="molecule type" value="Genomic_DNA"/>
</dbReference>
<evidence type="ECO:0000259" key="2">
    <source>
        <dbReference type="Pfam" id="PF26340"/>
    </source>
</evidence>
<keyword evidence="4" id="KW-1185">Reference proteome</keyword>
<keyword evidence="3" id="KW-0540">Nuclease</keyword>
<dbReference type="RefSeq" id="WP_052005664.1">
    <property type="nucleotide sequence ID" value="NZ_BMEG01000009.1"/>
</dbReference>
<feature type="domain" description="ScoMcrA-like DNA sulfur-binding" evidence="2">
    <location>
        <begin position="8"/>
        <end position="158"/>
    </location>
</feature>
<dbReference type="NCBIfam" id="NF045808">
    <property type="entry name" value="PT-DNA_restrict"/>
    <property type="match status" value="1"/>
</dbReference>
<dbReference type="Pfam" id="PF26340">
    <property type="entry name" value="DNA-SBD_ScoMcrA"/>
    <property type="match status" value="1"/>
</dbReference>
<reference evidence="4" key="1">
    <citation type="journal article" date="2019" name="Int. J. Syst. Evol. Microbiol.">
        <title>The Global Catalogue of Microorganisms (GCM) 10K type strain sequencing project: providing services to taxonomists for standard genome sequencing and annotation.</title>
        <authorList>
            <consortium name="The Broad Institute Genomics Platform"/>
            <consortium name="The Broad Institute Genome Sequencing Center for Infectious Disease"/>
            <person name="Wu L."/>
            <person name="Ma J."/>
        </authorList>
    </citation>
    <scope>NUCLEOTIDE SEQUENCE [LARGE SCALE GENOMIC DNA]</scope>
    <source>
        <strain evidence="4">CGMCC 1.11013</strain>
    </source>
</reference>
<dbReference type="InterPro" id="IPR003615">
    <property type="entry name" value="HNH_nuc"/>
</dbReference>
<organism evidence="3 4">
    <name type="scientific">Caballeronia grimmiae</name>
    <dbReference type="NCBI Taxonomy" id="1071679"/>
    <lineage>
        <taxon>Bacteria</taxon>
        <taxon>Pseudomonadati</taxon>
        <taxon>Pseudomonadota</taxon>
        <taxon>Betaproteobacteria</taxon>
        <taxon>Burkholderiales</taxon>
        <taxon>Burkholderiaceae</taxon>
        <taxon>Caballeronia</taxon>
    </lineage>
</organism>
<comment type="caution">
    <text evidence="3">The sequence shown here is derived from an EMBL/GenBank/DDBJ whole genome shotgun (WGS) entry which is preliminary data.</text>
</comment>
<feature type="domain" description="HNH nuclease" evidence="1">
    <location>
        <begin position="191"/>
        <end position="244"/>
    </location>
</feature>
<dbReference type="InterPro" id="IPR058813">
    <property type="entry name" value="DNA-SBD_ScoMcrA"/>
</dbReference>
<gene>
    <name evidence="3" type="ORF">GCM10010985_45930</name>
</gene>
<dbReference type="GO" id="GO:0004519">
    <property type="term" value="F:endonuclease activity"/>
    <property type="evidence" value="ECO:0007669"/>
    <property type="project" value="UniProtKB-KW"/>
</dbReference>
<dbReference type="InterPro" id="IPR011396">
    <property type="entry name" value="PT_DNA_restrict"/>
</dbReference>
<proteinExistence type="predicted"/>
<keyword evidence="3" id="KW-0255">Endonuclease</keyword>
<evidence type="ECO:0000313" key="3">
    <source>
        <dbReference type="EMBL" id="GGD86146.1"/>
    </source>
</evidence>